<dbReference type="GO" id="GO:0016829">
    <property type="term" value="F:lyase activity"/>
    <property type="evidence" value="ECO:0007669"/>
    <property type="project" value="UniProtKB-KW"/>
</dbReference>
<dbReference type="CDD" id="cd00009">
    <property type="entry name" value="AAA"/>
    <property type="match status" value="1"/>
</dbReference>
<evidence type="ECO:0000256" key="2">
    <source>
        <dbReference type="ARBA" id="ARBA00022840"/>
    </source>
</evidence>
<dbReference type="PROSITE" id="PS50112">
    <property type="entry name" value="PAS"/>
    <property type="match status" value="1"/>
</dbReference>
<dbReference type="Pfam" id="PF25601">
    <property type="entry name" value="AAA_lid_14"/>
    <property type="match status" value="1"/>
</dbReference>
<dbReference type="AlphaFoldDB" id="A0A6M5YIG5"/>
<evidence type="ECO:0000313" key="8">
    <source>
        <dbReference type="EMBL" id="QJW93056.1"/>
    </source>
</evidence>
<dbReference type="InterPro" id="IPR058031">
    <property type="entry name" value="AAA_lid_NorR"/>
</dbReference>
<dbReference type="Gene3D" id="1.10.10.60">
    <property type="entry name" value="Homeodomain-like"/>
    <property type="match status" value="1"/>
</dbReference>
<dbReference type="RefSeq" id="WP_171469331.1">
    <property type="nucleotide sequence ID" value="NZ_CP053452.2"/>
</dbReference>
<keyword evidence="3" id="KW-0805">Transcription regulation</keyword>
<accession>A0A6M5YIG5</accession>
<dbReference type="Proteomes" id="UP000503447">
    <property type="component" value="Chromosome"/>
</dbReference>
<dbReference type="Gene3D" id="3.30.450.40">
    <property type="match status" value="1"/>
</dbReference>
<reference evidence="9" key="1">
    <citation type="submission" date="2020-05" db="EMBL/GenBank/DDBJ databases">
        <title>Frigoriglobus tundricola gen. nov., sp. nov., a psychrotolerant cellulolytic planctomycete of the family Gemmataceae with two divergent copies of 16S rRNA gene.</title>
        <authorList>
            <person name="Kulichevskaya I.S."/>
            <person name="Ivanova A.A."/>
            <person name="Naumoff D.G."/>
            <person name="Beletsky A.V."/>
            <person name="Rijpstra W.I.C."/>
            <person name="Sinninghe Damste J.S."/>
            <person name="Mardanov A.V."/>
            <person name="Ravin N.V."/>
            <person name="Dedysh S.N."/>
        </authorList>
    </citation>
    <scope>NUCLEOTIDE SEQUENCE [LARGE SCALE GENOMIC DNA]</scope>
    <source>
        <strain evidence="9">PL17</strain>
    </source>
</reference>
<dbReference type="NCBIfam" id="TIGR00229">
    <property type="entry name" value="sensory_box"/>
    <property type="match status" value="1"/>
</dbReference>
<dbReference type="Gene3D" id="3.30.450.20">
    <property type="entry name" value="PAS domain"/>
    <property type="match status" value="1"/>
</dbReference>
<dbReference type="InterPro" id="IPR000014">
    <property type="entry name" value="PAS"/>
</dbReference>
<gene>
    <name evidence="8" type="ORF">FTUN_0556</name>
</gene>
<dbReference type="InterPro" id="IPR003018">
    <property type="entry name" value="GAF"/>
</dbReference>
<dbReference type="InterPro" id="IPR029016">
    <property type="entry name" value="GAF-like_dom_sf"/>
</dbReference>
<dbReference type="InterPro" id="IPR002197">
    <property type="entry name" value="HTH_Fis"/>
</dbReference>
<dbReference type="KEGG" id="ftj:FTUN_0556"/>
<dbReference type="Pfam" id="PF00158">
    <property type="entry name" value="Sigma54_activat"/>
    <property type="match status" value="1"/>
</dbReference>
<dbReference type="EMBL" id="CP053452">
    <property type="protein sequence ID" value="QJW93056.1"/>
    <property type="molecule type" value="Genomic_DNA"/>
</dbReference>
<dbReference type="GO" id="GO:0043565">
    <property type="term" value="F:sequence-specific DNA binding"/>
    <property type="evidence" value="ECO:0007669"/>
    <property type="project" value="InterPro"/>
</dbReference>
<dbReference type="SUPFAM" id="SSF55781">
    <property type="entry name" value="GAF domain-like"/>
    <property type="match status" value="1"/>
</dbReference>
<dbReference type="SUPFAM" id="SSF55785">
    <property type="entry name" value="PYP-like sensor domain (PAS domain)"/>
    <property type="match status" value="1"/>
</dbReference>
<evidence type="ECO:0000256" key="1">
    <source>
        <dbReference type="ARBA" id="ARBA00022741"/>
    </source>
</evidence>
<evidence type="ECO:0000256" key="4">
    <source>
        <dbReference type="ARBA" id="ARBA00023125"/>
    </source>
</evidence>
<proteinExistence type="predicted"/>
<dbReference type="FunFam" id="3.40.50.300:FF:000006">
    <property type="entry name" value="DNA-binding transcriptional regulator NtrC"/>
    <property type="match status" value="1"/>
</dbReference>
<dbReference type="InterPro" id="IPR002078">
    <property type="entry name" value="Sigma_54_int"/>
</dbReference>
<dbReference type="PANTHER" id="PTHR32071">
    <property type="entry name" value="TRANSCRIPTIONAL REGULATORY PROTEIN"/>
    <property type="match status" value="1"/>
</dbReference>
<dbReference type="InterPro" id="IPR003593">
    <property type="entry name" value="AAA+_ATPase"/>
</dbReference>
<feature type="domain" description="PAS" evidence="7">
    <location>
        <begin position="172"/>
        <end position="216"/>
    </location>
</feature>
<dbReference type="GO" id="GO:0006355">
    <property type="term" value="P:regulation of DNA-templated transcription"/>
    <property type="evidence" value="ECO:0007669"/>
    <property type="project" value="InterPro"/>
</dbReference>
<dbReference type="PROSITE" id="PS00676">
    <property type="entry name" value="SIGMA54_INTERACT_2"/>
    <property type="match status" value="1"/>
</dbReference>
<sequence length="632" mass="69934">MSDSEQPADREEVAALRAIVEGTARYTGEEFFRSLVRNLSAATGVPNAFVAEFADQRTRVRSLAYWENGRFLPPDEWDLAGTPCEDVLEGNFCHHPTDVRHKFASDPGSAEVESYLGVPLRDANGAVLGHLAVFDTKPMPPEPRLLYTFQIFAARAAAELDRLKFEKMLKDSEERFRDLFEEAPIAYVHEDLDSRFLRANRTALRILGLKPEEVAGTVGTALVPDTPEARRRVKDAFASISRGTDPGGLVLELCRKDDGRSVWVQWWSRPDPGGKFTRTMFIDVTERVLMEQEKARLQQQNRYLQEEIKAAHNFDEIVGRSPALVSVLQRVSKVAGTDSTVLITGETGTGKELVARAIHSASPRKGKPLIKLNCAALPAGLVESELFGHEKGAFTGATARKAGRFELADGGTLFLDEVGELPLETQAKLLRVLQEREFDRVGGTAPVKADVRVIAATNRDLAKMAKEGKLREDLFYRLNVFPVRLPPLRERTGDIPLLVRFFVNRFAGRMGKRIETVSRETLDLLVAYSWPGNIRELENVLERAVILSDGPELEIDPEVLPVAGATVDSASPDESGQNLVRVETDHIRGVLTQTGWVIEGPNGAAKVLGLHPNTLRSRMKKLGISRPGHDAT</sequence>
<dbReference type="PROSITE" id="PS00688">
    <property type="entry name" value="SIGMA54_INTERACT_3"/>
    <property type="match status" value="1"/>
</dbReference>
<dbReference type="InterPro" id="IPR013656">
    <property type="entry name" value="PAS_4"/>
</dbReference>
<protein>
    <submittedName>
        <fullName evidence="8">Formate hydrogenlyase transcriptional activator</fullName>
    </submittedName>
</protein>
<feature type="domain" description="Sigma-54 factor interaction" evidence="6">
    <location>
        <begin position="317"/>
        <end position="546"/>
    </location>
</feature>
<evidence type="ECO:0000256" key="3">
    <source>
        <dbReference type="ARBA" id="ARBA00023015"/>
    </source>
</evidence>
<keyword evidence="1" id="KW-0547">Nucleotide-binding</keyword>
<dbReference type="InterPro" id="IPR025944">
    <property type="entry name" value="Sigma_54_int_dom_CS"/>
</dbReference>
<keyword evidence="4" id="KW-0238">DNA-binding</keyword>
<keyword evidence="2" id="KW-0067">ATP-binding</keyword>
<dbReference type="CDD" id="cd00130">
    <property type="entry name" value="PAS"/>
    <property type="match status" value="1"/>
</dbReference>
<dbReference type="SMART" id="SM00382">
    <property type="entry name" value="AAA"/>
    <property type="match status" value="1"/>
</dbReference>
<evidence type="ECO:0000259" key="7">
    <source>
        <dbReference type="PROSITE" id="PS50112"/>
    </source>
</evidence>
<keyword evidence="5" id="KW-0804">Transcription</keyword>
<evidence type="ECO:0000259" key="6">
    <source>
        <dbReference type="PROSITE" id="PS50045"/>
    </source>
</evidence>
<dbReference type="SMART" id="SM00065">
    <property type="entry name" value="GAF"/>
    <property type="match status" value="1"/>
</dbReference>
<dbReference type="InterPro" id="IPR025662">
    <property type="entry name" value="Sigma_54_int_dom_ATP-bd_1"/>
</dbReference>
<dbReference type="PROSITE" id="PS50045">
    <property type="entry name" value="SIGMA54_INTERACT_4"/>
    <property type="match status" value="1"/>
</dbReference>
<dbReference type="SUPFAM" id="SSF52540">
    <property type="entry name" value="P-loop containing nucleoside triphosphate hydrolases"/>
    <property type="match status" value="1"/>
</dbReference>
<dbReference type="Gene3D" id="1.10.8.60">
    <property type="match status" value="1"/>
</dbReference>
<keyword evidence="8" id="KW-0456">Lyase</keyword>
<dbReference type="InterPro" id="IPR025943">
    <property type="entry name" value="Sigma_54_int_dom_ATP-bd_2"/>
</dbReference>
<dbReference type="Pfam" id="PF08448">
    <property type="entry name" value="PAS_4"/>
    <property type="match status" value="1"/>
</dbReference>
<evidence type="ECO:0000313" key="9">
    <source>
        <dbReference type="Proteomes" id="UP000503447"/>
    </source>
</evidence>
<dbReference type="InterPro" id="IPR035965">
    <property type="entry name" value="PAS-like_dom_sf"/>
</dbReference>
<dbReference type="InterPro" id="IPR027417">
    <property type="entry name" value="P-loop_NTPase"/>
</dbReference>
<dbReference type="Pfam" id="PF02954">
    <property type="entry name" value="HTH_8"/>
    <property type="match status" value="1"/>
</dbReference>
<keyword evidence="9" id="KW-1185">Reference proteome</keyword>
<dbReference type="Gene3D" id="3.40.50.300">
    <property type="entry name" value="P-loop containing nucleotide triphosphate hydrolases"/>
    <property type="match status" value="1"/>
</dbReference>
<name>A0A6M5YIG5_9BACT</name>
<dbReference type="InterPro" id="IPR009057">
    <property type="entry name" value="Homeodomain-like_sf"/>
</dbReference>
<dbReference type="SUPFAM" id="SSF46689">
    <property type="entry name" value="Homeodomain-like"/>
    <property type="match status" value="1"/>
</dbReference>
<dbReference type="GO" id="GO:0005524">
    <property type="term" value="F:ATP binding"/>
    <property type="evidence" value="ECO:0007669"/>
    <property type="project" value="UniProtKB-KW"/>
</dbReference>
<organism evidence="8 9">
    <name type="scientific">Frigoriglobus tundricola</name>
    <dbReference type="NCBI Taxonomy" id="2774151"/>
    <lineage>
        <taxon>Bacteria</taxon>
        <taxon>Pseudomonadati</taxon>
        <taxon>Planctomycetota</taxon>
        <taxon>Planctomycetia</taxon>
        <taxon>Gemmatales</taxon>
        <taxon>Gemmataceae</taxon>
        <taxon>Frigoriglobus</taxon>
    </lineage>
</organism>
<evidence type="ECO:0000256" key="5">
    <source>
        <dbReference type="ARBA" id="ARBA00023163"/>
    </source>
</evidence>
<dbReference type="PROSITE" id="PS00675">
    <property type="entry name" value="SIGMA54_INTERACT_1"/>
    <property type="match status" value="1"/>
</dbReference>